<keyword evidence="3 7" id="KW-0418">Kinase</keyword>
<organism evidence="7 8">
    <name type="scientific">Cohnella thailandensis</name>
    <dbReference type="NCBI Taxonomy" id="557557"/>
    <lineage>
        <taxon>Bacteria</taxon>
        <taxon>Bacillati</taxon>
        <taxon>Bacillota</taxon>
        <taxon>Bacilli</taxon>
        <taxon>Bacillales</taxon>
        <taxon>Paenibacillaceae</taxon>
        <taxon>Cohnella</taxon>
    </lineage>
</organism>
<evidence type="ECO:0000256" key="3">
    <source>
        <dbReference type="ARBA" id="ARBA00022777"/>
    </source>
</evidence>
<reference evidence="7 8" key="1">
    <citation type="submission" date="2020-08" db="EMBL/GenBank/DDBJ databases">
        <title>Cohnella phylogeny.</title>
        <authorList>
            <person name="Dunlap C."/>
        </authorList>
    </citation>
    <scope>NUCLEOTIDE SEQUENCE [LARGE SCALE GENOMIC DNA]</scope>
    <source>
        <strain evidence="7 8">DSM 25241</strain>
    </source>
</reference>
<feature type="domain" description="Protein kinase" evidence="6">
    <location>
        <begin position="23"/>
        <end position="274"/>
    </location>
</feature>
<feature type="binding site" evidence="5">
    <location>
        <position position="53"/>
    </location>
    <ligand>
        <name>ATP</name>
        <dbReference type="ChEBI" id="CHEBI:30616"/>
    </ligand>
</feature>
<dbReference type="Gene3D" id="1.10.510.10">
    <property type="entry name" value="Transferase(Phosphotransferase) domain 1"/>
    <property type="match status" value="1"/>
</dbReference>
<dbReference type="PROSITE" id="PS00107">
    <property type="entry name" value="PROTEIN_KINASE_ATP"/>
    <property type="match status" value="1"/>
</dbReference>
<dbReference type="SMART" id="SM00220">
    <property type="entry name" value="S_TKc"/>
    <property type="match status" value="1"/>
</dbReference>
<keyword evidence="1" id="KW-0808">Transferase</keyword>
<evidence type="ECO:0000313" key="8">
    <source>
        <dbReference type="Proteomes" id="UP000535838"/>
    </source>
</evidence>
<evidence type="ECO:0000256" key="2">
    <source>
        <dbReference type="ARBA" id="ARBA00022741"/>
    </source>
</evidence>
<keyword evidence="7" id="KW-0723">Serine/threonine-protein kinase</keyword>
<comment type="caution">
    <text evidence="7">The sequence shown here is derived from an EMBL/GenBank/DDBJ whole genome shotgun (WGS) entry which is preliminary data.</text>
</comment>
<dbReference type="PROSITE" id="PS50011">
    <property type="entry name" value="PROTEIN_KINASE_DOM"/>
    <property type="match status" value="1"/>
</dbReference>
<dbReference type="SUPFAM" id="SSF56112">
    <property type="entry name" value="Protein kinase-like (PK-like)"/>
    <property type="match status" value="1"/>
</dbReference>
<evidence type="ECO:0000259" key="6">
    <source>
        <dbReference type="PROSITE" id="PS50011"/>
    </source>
</evidence>
<dbReference type="EMBL" id="JACJVQ010000032">
    <property type="protein sequence ID" value="MBB6638354.1"/>
    <property type="molecule type" value="Genomic_DNA"/>
</dbReference>
<dbReference type="Gene3D" id="3.30.200.20">
    <property type="entry name" value="Phosphorylase Kinase, domain 1"/>
    <property type="match status" value="1"/>
</dbReference>
<dbReference type="InterPro" id="IPR017441">
    <property type="entry name" value="Protein_kinase_ATP_BS"/>
</dbReference>
<dbReference type="GO" id="GO:0005524">
    <property type="term" value="F:ATP binding"/>
    <property type="evidence" value="ECO:0007669"/>
    <property type="project" value="UniProtKB-UniRule"/>
</dbReference>
<dbReference type="RefSeq" id="WP_185123554.1">
    <property type="nucleotide sequence ID" value="NZ_JACJVQ010000032.1"/>
</dbReference>
<evidence type="ECO:0000256" key="1">
    <source>
        <dbReference type="ARBA" id="ARBA00022679"/>
    </source>
</evidence>
<evidence type="ECO:0000256" key="5">
    <source>
        <dbReference type="PROSITE-ProRule" id="PRU10141"/>
    </source>
</evidence>
<dbReference type="PANTHER" id="PTHR43289:SF34">
    <property type="entry name" value="SERINE_THREONINE-PROTEIN KINASE YBDM-RELATED"/>
    <property type="match status" value="1"/>
</dbReference>
<dbReference type="GO" id="GO:0004674">
    <property type="term" value="F:protein serine/threonine kinase activity"/>
    <property type="evidence" value="ECO:0007669"/>
    <property type="project" value="UniProtKB-KW"/>
</dbReference>
<keyword evidence="4 5" id="KW-0067">ATP-binding</keyword>
<proteinExistence type="predicted"/>
<dbReference type="CDD" id="cd14014">
    <property type="entry name" value="STKc_PknB_like"/>
    <property type="match status" value="1"/>
</dbReference>
<keyword evidence="8" id="KW-1185">Reference proteome</keyword>
<dbReference type="PANTHER" id="PTHR43289">
    <property type="entry name" value="MITOGEN-ACTIVATED PROTEIN KINASE KINASE KINASE 20-RELATED"/>
    <property type="match status" value="1"/>
</dbReference>
<dbReference type="InterPro" id="IPR011009">
    <property type="entry name" value="Kinase-like_dom_sf"/>
</dbReference>
<keyword evidence="2 5" id="KW-0547">Nucleotide-binding</keyword>
<dbReference type="InterPro" id="IPR000719">
    <property type="entry name" value="Prot_kinase_dom"/>
</dbReference>
<dbReference type="AlphaFoldDB" id="A0A841T2I8"/>
<protein>
    <submittedName>
        <fullName evidence="7">Serine/threonine protein kinase</fullName>
    </submittedName>
</protein>
<accession>A0A841T2I8</accession>
<dbReference type="Pfam" id="PF00069">
    <property type="entry name" value="Pkinase"/>
    <property type="match status" value="1"/>
</dbReference>
<evidence type="ECO:0000256" key="4">
    <source>
        <dbReference type="ARBA" id="ARBA00022840"/>
    </source>
</evidence>
<dbReference type="Proteomes" id="UP000535838">
    <property type="component" value="Unassembled WGS sequence"/>
</dbReference>
<name>A0A841T2I8_9BACL</name>
<gene>
    <name evidence="7" type="ORF">H7B67_29840</name>
</gene>
<evidence type="ECO:0000313" key="7">
    <source>
        <dbReference type="EMBL" id="MBB6638354.1"/>
    </source>
</evidence>
<sequence>MLMGSKQPLSGLPAEGELFAGRYRIRSPIGQGGMGSVLLAEDERLGNKLRALKFTESRFDADSPEEERFIAEARILSQLQHPHLPQIVDYYGTNDQVPACIVMDYIAGESLATRWLHQGLRLPFEEVLEYMIQLCDVLGYLHAQKPPVVFRDLKPANVMIDLQGRAVLVDFGIARRYRAEAATDTTRLVTPGFAAPEQLRGAQSDERTDLYGLGALVYYLLSGGELASHGYRPDACNKDVPRRFRDLLAQLLAVRPSHRPASAQRLLGELRGYLPASSSIKKDIFRREDLQPRNRQTAGCGSKIVAVVSAYPGAGASFVTLSLSSRLTALSAPHSVVECPGGDPEMFSWLDGERRMPARSAFCDPSGVLPFAPCWRQGRAAYYPLNPEDGSRRPPEPAFAEWLRRLDGRIVLLDVSSRWENPAVEEWVAANADCFLFVADSLPLRWNVRRQRTLLRIREHARMRGAESAWIANRDLRFGGRDEWIGMLPELPLFSLPDVNYSDVVRSLWKGEHPPLEKTTTAPIDRFLERLWEDRPIGDRRPSRISKGWHR</sequence>